<protein>
    <submittedName>
        <fullName evidence="1">Uncharacterized protein</fullName>
    </submittedName>
</protein>
<organism evidence="1">
    <name type="scientific">uncultured marine group II/III euryarchaeote KM3_149_A03</name>
    <dbReference type="NCBI Taxonomy" id="1457884"/>
    <lineage>
        <taxon>Archaea</taxon>
        <taxon>Methanobacteriati</taxon>
        <taxon>Methanobacteriota</taxon>
        <taxon>environmental samples</taxon>
    </lineage>
</organism>
<dbReference type="EMBL" id="KF900622">
    <property type="protein sequence ID" value="AIF01499.1"/>
    <property type="molecule type" value="Genomic_DNA"/>
</dbReference>
<reference evidence="1" key="1">
    <citation type="journal article" date="2014" name="Genome Biol. Evol.">
        <title>Pangenome evidence for extensive interdomain horizontal transfer affecting lineage core and shell genes in uncultured planktonic thaumarchaeota and euryarchaeota.</title>
        <authorList>
            <person name="Deschamps P."/>
            <person name="Zivanovic Y."/>
            <person name="Moreira D."/>
            <person name="Rodriguez-Valera F."/>
            <person name="Lopez-Garcia P."/>
        </authorList>
    </citation>
    <scope>NUCLEOTIDE SEQUENCE</scope>
</reference>
<proteinExistence type="predicted"/>
<dbReference type="AlphaFoldDB" id="A0A075GCZ6"/>
<name>A0A075GCZ6_9EURY</name>
<accession>A0A075GCZ6</accession>
<evidence type="ECO:0000313" key="1">
    <source>
        <dbReference type="EMBL" id="AIF01499.1"/>
    </source>
</evidence>
<sequence length="178" mass="20040">MRSLLQGILFVSLLAVSSSSLEPVSANDEVIELLNDCQGTSTFSGEGTLVATNRQFTDKSTAKSVWSNLTKQMTTDVRMTRTYADNQESKTFAWTQRIKVDGDKLTLIRKTSPDFTERYMGTYNAATKTIRWVMMDAARNMNIVLTHDYSQPDKVLINFNMQVNGQTSIRVSGEDMKE</sequence>